<gene>
    <name evidence="2" type="ORF">HK107_10660</name>
</gene>
<protein>
    <recommendedName>
        <fullName evidence="1">Ryanodine receptor Ryr domain-containing protein</fullName>
    </recommendedName>
</protein>
<keyword evidence="3" id="KW-1185">Reference proteome</keyword>
<proteinExistence type="predicted"/>
<evidence type="ECO:0000259" key="1">
    <source>
        <dbReference type="Pfam" id="PF02026"/>
    </source>
</evidence>
<name>A0A7Y3RML7_9PROT</name>
<dbReference type="Pfam" id="PF02026">
    <property type="entry name" value="RyR"/>
    <property type="match status" value="1"/>
</dbReference>
<organism evidence="2 3">
    <name type="scientific">Parvularcula mediterranea</name>
    <dbReference type="NCBI Taxonomy" id="2732508"/>
    <lineage>
        <taxon>Bacteria</taxon>
        <taxon>Pseudomonadati</taxon>
        <taxon>Pseudomonadota</taxon>
        <taxon>Alphaproteobacteria</taxon>
        <taxon>Parvularculales</taxon>
        <taxon>Parvularculaceae</taxon>
        <taxon>Parvularcula</taxon>
    </lineage>
</organism>
<evidence type="ECO:0000313" key="2">
    <source>
        <dbReference type="EMBL" id="NNU16780.1"/>
    </source>
</evidence>
<dbReference type="Gene3D" id="3.40.50.450">
    <property type="match status" value="1"/>
</dbReference>
<sequence length="795" mass="87758">MESRVVRRFLGFVLFFVAFLLTGLIALESSGGGTGNTLHDAYRIVAMFALNGDWAFEEGPVLRGMSFIAPLATVIGIVELLGRSVVAKLNRDWKLLRMRRHAVVFGLNKESLLLMEGISKGRRAPRLIVVGEAAGEDEQLALSRIGAVLLEDFGTDELFQQAMVDRADVLISFIPDTDEAITLLTRLDGYLSGRPKKRPPLDLWMRIDNPKLGDQLAEYFGYGHLQERLHPRFFSLEETSARRLWRSWPLDSAAEAQGQDQLHLAVYGFNRLASQIMVEAVRQSRPSPDAPMKITLLTDDVEEAREKLSAWRPGLKNCAEIDVRKLPFHRTGIANDDYHCLPEGATAHVVCHEDATASAATALSLRRLLLMKPNGTPAEEPRRLNAPIFVRFERPTGIGQLLSGDQGTDDDHISSWPDGVETFGGYDAMLSGDMRDPLEPTVIDTAREAIARHIHLSYQLGVNEAAKLHEGGQVTPAAERSWQTLAPEFRDSCRHAADHLWTKARTIGSRIIAEPGWRSDLNLGADATGRLTRMEHQRWTHERFLSGWSYAEKRVDAAKQHPLLRPYEELPEDARKIDETLVARMGGALRAAKLSVRKEHVVGITGHRLGTDRPFDKAHVRALLIEAFCRLKAEHPEDAVTLLTPLATGADSLAAEAARAAGVPYTAVFPLPFEASRRDYEEEEGGLNTFLNLVAGAERVIELPLLYGDLADVAPDATGVSEARDHQYALAGGYIARRCHTLLAVWDEEPARGFGGTATIVGWAKEGTVPADYALESPFTPPEKPAEIVLISPTA</sequence>
<dbReference type="Gene3D" id="6.20.350.10">
    <property type="match status" value="1"/>
</dbReference>
<dbReference type="AlphaFoldDB" id="A0A7Y3RML7"/>
<evidence type="ECO:0000313" key="3">
    <source>
        <dbReference type="Proteomes" id="UP000536835"/>
    </source>
</evidence>
<reference evidence="2 3" key="1">
    <citation type="submission" date="2020-05" db="EMBL/GenBank/DDBJ databases">
        <title>Parvularcula mediterraneae sp. nov., isolated from polypropylene straw from shallow seawater of the seashore of Laganas in Zakynthos island, Greece.</title>
        <authorList>
            <person name="Szabo I."/>
            <person name="Al-Omari J."/>
            <person name="Rado J."/>
            <person name="Szerdahelyi G.S."/>
        </authorList>
    </citation>
    <scope>NUCLEOTIDE SEQUENCE [LARGE SCALE GENOMIC DNA]</scope>
    <source>
        <strain evidence="2 3">ZS-1/3</strain>
    </source>
</reference>
<comment type="caution">
    <text evidence="2">The sequence shown here is derived from an EMBL/GenBank/DDBJ whole genome shotgun (WGS) entry which is preliminary data.</text>
</comment>
<dbReference type="Proteomes" id="UP000536835">
    <property type="component" value="Unassembled WGS sequence"/>
</dbReference>
<dbReference type="RefSeq" id="WP_173199564.1">
    <property type="nucleotide sequence ID" value="NZ_JABFCX010000003.1"/>
</dbReference>
<accession>A0A7Y3RML7</accession>
<dbReference type="EMBL" id="JABFCX010000003">
    <property type="protein sequence ID" value="NNU16780.1"/>
    <property type="molecule type" value="Genomic_DNA"/>
</dbReference>
<dbReference type="InterPro" id="IPR003032">
    <property type="entry name" value="Ryanodine_rcpt"/>
</dbReference>
<feature type="domain" description="Ryanodine receptor Ryr" evidence="1">
    <location>
        <begin position="530"/>
        <end position="585"/>
    </location>
</feature>